<dbReference type="GO" id="GO:0004523">
    <property type="term" value="F:RNA-DNA hybrid ribonuclease activity"/>
    <property type="evidence" value="ECO:0007669"/>
    <property type="project" value="InterPro"/>
</dbReference>
<reference evidence="3" key="1">
    <citation type="submission" date="2020-08" db="EMBL/GenBank/DDBJ databases">
        <title>Plant Genome Project.</title>
        <authorList>
            <person name="Zhang R.-G."/>
        </authorList>
    </citation>
    <scope>NUCLEOTIDE SEQUENCE</scope>
    <source>
        <strain evidence="3">WSP0</strain>
        <tissue evidence="3">Leaf</tissue>
    </source>
</reference>
<dbReference type="InterPro" id="IPR036397">
    <property type="entry name" value="RNaseH_sf"/>
</dbReference>
<organism evidence="3 4">
    <name type="scientific">Rhododendron griersonianum</name>
    <dbReference type="NCBI Taxonomy" id="479676"/>
    <lineage>
        <taxon>Eukaryota</taxon>
        <taxon>Viridiplantae</taxon>
        <taxon>Streptophyta</taxon>
        <taxon>Embryophyta</taxon>
        <taxon>Tracheophyta</taxon>
        <taxon>Spermatophyta</taxon>
        <taxon>Magnoliopsida</taxon>
        <taxon>eudicotyledons</taxon>
        <taxon>Gunneridae</taxon>
        <taxon>Pentapetalae</taxon>
        <taxon>asterids</taxon>
        <taxon>Ericales</taxon>
        <taxon>Ericaceae</taxon>
        <taxon>Ericoideae</taxon>
        <taxon>Rhodoreae</taxon>
        <taxon>Rhododendron</taxon>
    </lineage>
</organism>
<dbReference type="InterPro" id="IPR043128">
    <property type="entry name" value="Rev_trsase/Diguanyl_cyclase"/>
</dbReference>
<evidence type="ECO:0000313" key="4">
    <source>
        <dbReference type="Proteomes" id="UP000823749"/>
    </source>
</evidence>
<dbReference type="SUPFAM" id="SSF56672">
    <property type="entry name" value="DNA/RNA polymerases"/>
    <property type="match status" value="1"/>
</dbReference>
<dbReference type="Proteomes" id="UP000823749">
    <property type="component" value="Chromosome 8"/>
</dbReference>
<dbReference type="CDD" id="cd09279">
    <property type="entry name" value="RNase_HI_like"/>
    <property type="match status" value="1"/>
</dbReference>
<dbReference type="AlphaFoldDB" id="A0AAV6JBZ3"/>
<dbReference type="PROSITE" id="PS50879">
    <property type="entry name" value="RNASE_H_1"/>
    <property type="match status" value="1"/>
</dbReference>
<dbReference type="Gene3D" id="3.30.420.10">
    <property type="entry name" value="Ribonuclease H-like superfamily/Ribonuclease H"/>
    <property type="match status" value="2"/>
</dbReference>
<dbReference type="Gene3D" id="3.30.70.270">
    <property type="match status" value="1"/>
</dbReference>
<dbReference type="Pfam" id="PF17919">
    <property type="entry name" value="RT_RNaseH_2"/>
    <property type="match status" value="1"/>
</dbReference>
<comment type="caution">
    <text evidence="3">The sequence shown here is derived from an EMBL/GenBank/DDBJ whole genome shotgun (WGS) entry which is preliminary data.</text>
</comment>
<sequence length="809" mass="93122">MEAQPPTNKQELQQFLGQVNFLRRFISNLSGKTLAFSPLLKLKSQKDFNWNEEHNKAFEFLKQSLAKPPVLMPPIFGKPLKLYISTGHQSIGSLLAQDNEKGHEQAIYYLSRRLNECEIKYKPIEKLCLALYFSAIKLRYYMLPSTVHVIAQTDIIKYILTRPILRGKQGKWLLALIEYCLEYVPQKAVKGQALADFLADHPNVLMEKDEFEIHMVEIKPWKLSFDGSKTDRGVGAGIVLISPKGELLQFSFQLDESRIMSNNQAEYEALIIGLEIAKELNIRHLNVIGDSQLVIRQVMGEYKCNHPLLELQLHKVKILMSYFDDIQLEHVYRLENGEANEMAQIASGVKIPDGQNEKLIRVQKRFLPFFIERDRGDLEIMEINLIDDWRVPIKGFLENPNEKTDRSIKQRAINYIIMGSDLFRKSSDGVLLLCIAKPQIMTVMGEVHEGTCGSHQSGEKMKWLIRRYGYYWPTLRKDCITYAKGCKKCEQHGPIQRSPGFPLQSIVKPWPFRGWAIDMIGEIVPHSSSQHEYIMVATDYFTKWTEAIPLKSVAQKQVIDFLEEYIFCRFGIPETITVDQASVFNGQEVMAYAKSFGVKILNSSPYYAQANGQVESTNKIIKNTLSKMIVDNPREWHELLPKVLWAYRTSKRDSTKTTPYELVYGQAAVLPVEINITSHRVASHYDPNNVDFEESIYGELDGLEESIIDALNNIQAQKKKMERIYNKRVHEKSFAEGDLVWKAILPLDKKKKRTFGKWSPNWEGPFRVLRVLRGGAYHLESILGISHERTINGKYLKGYFPSPWESIDS</sequence>
<feature type="domain" description="Integrase catalytic" evidence="2">
    <location>
        <begin position="507"/>
        <end position="667"/>
    </location>
</feature>
<evidence type="ECO:0000313" key="3">
    <source>
        <dbReference type="EMBL" id="KAG5536715.1"/>
    </source>
</evidence>
<dbReference type="Gene3D" id="1.10.340.70">
    <property type="match status" value="1"/>
</dbReference>
<feature type="domain" description="RNase H type-1" evidence="1">
    <location>
        <begin position="217"/>
        <end position="352"/>
    </location>
</feature>
<dbReference type="InterPro" id="IPR012337">
    <property type="entry name" value="RNaseH-like_sf"/>
</dbReference>
<evidence type="ECO:0000259" key="2">
    <source>
        <dbReference type="PROSITE" id="PS50994"/>
    </source>
</evidence>
<dbReference type="Pfam" id="PF17921">
    <property type="entry name" value="Integrase_H2C2"/>
    <property type="match status" value="1"/>
</dbReference>
<dbReference type="PANTHER" id="PTHR48475:SF1">
    <property type="entry name" value="RNASE H TYPE-1 DOMAIN-CONTAINING PROTEIN"/>
    <property type="match status" value="1"/>
</dbReference>
<dbReference type="SUPFAM" id="SSF53098">
    <property type="entry name" value="Ribonuclease H-like"/>
    <property type="match status" value="2"/>
</dbReference>
<dbReference type="InterPro" id="IPR002156">
    <property type="entry name" value="RNaseH_domain"/>
</dbReference>
<dbReference type="Pfam" id="PF13456">
    <property type="entry name" value="RVT_3"/>
    <property type="match status" value="1"/>
</dbReference>
<evidence type="ECO:0000259" key="1">
    <source>
        <dbReference type="PROSITE" id="PS50879"/>
    </source>
</evidence>
<gene>
    <name evidence="3" type="ORF">RHGRI_024220</name>
</gene>
<dbReference type="InterPro" id="IPR001584">
    <property type="entry name" value="Integrase_cat-core"/>
</dbReference>
<proteinExistence type="predicted"/>
<dbReference type="EMBL" id="JACTNZ010000008">
    <property type="protein sequence ID" value="KAG5536715.1"/>
    <property type="molecule type" value="Genomic_DNA"/>
</dbReference>
<dbReference type="InterPro" id="IPR041577">
    <property type="entry name" value="RT_RNaseH_2"/>
</dbReference>
<accession>A0AAV6JBZ3</accession>
<dbReference type="InterPro" id="IPR043502">
    <property type="entry name" value="DNA/RNA_pol_sf"/>
</dbReference>
<dbReference type="PANTHER" id="PTHR48475">
    <property type="entry name" value="RIBONUCLEASE H"/>
    <property type="match status" value="1"/>
</dbReference>
<protein>
    <submittedName>
        <fullName evidence="3">Uncharacterized protein</fullName>
    </submittedName>
</protein>
<name>A0AAV6JBZ3_9ERIC</name>
<dbReference type="PROSITE" id="PS50994">
    <property type="entry name" value="INTEGRASE"/>
    <property type="match status" value="1"/>
</dbReference>
<dbReference type="GO" id="GO:0003676">
    <property type="term" value="F:nucleic acid binding"/>
    <property type="evidence" value="ECO:0007669"/>
    <property type="project" value="InterPro"/>
</dbReference>
<dbReference type="GO" id="GO:0015074">
    <property type="term" value="P:DNA integration"/>
    <property type="evidence" value="ECO:0007669"/>
    <property type="project" value="InterPro"/>
</dbReference>
<keyword evidence="4" id="KW-1185">Reference proteome</keyword>
<dbReference type="InterPro" id="IPR041588">
    <property type="entry name" value="Integrase_H2C2"/>
</dbReference>
<dbReference type="Pfam" id="PF00665">
    <property type="entry name" value="rve"/>
    <property type="match status" value="1"/>
</dbReference>